<comment type="caution">
    <text evidence="4">The sequence shown here is derived from an EMBL/GenBank/DDBJ whole genome shotgun (WGS) entry which is preliminary data.</text>
</comment>
<dbReference type="Pfam" id="PF03446">
    <property type="entry name" value="NAD_binding_2"/>
    <property type="match status" value="1"/>
</dbReference>
<dbReference type="Proteomes" id="UP001595765">
    <property type="component" value="Unassembled WGS sequence"/>
</dbReference>
<dbReference type="SUPFAM" id="SSF48179">
    <property type="entry name" value="6-phosphogluconate dehydrogenase C-terminal domain-like"/>
    <property type="match status" value="1"/>
</dbReference>
<proteinExistence type="inferred from homology"/>
<protein>
    <submittedName>
        <fullName evidence="4">NAD(P)-dependent oxidoreductase</fullName>
        <ecNumber evidence="4">1.1.-.-</ecNumber>
    </submittedName>
</protein>
<dbReference type="PROSITE" id="PS00895">
    <property type="entry name" value="3_HYDROXYISOBUT_DH"/>
    <property type="match status" value="1"/>
</dbReference>
<dbReference type="RefSeq" id="WP_386430173.1">
    <property type="nucleotide sequence ID" value="NZ_JBHSBB010000010.1"/>
</dbReference>
<evidence type="ECO:0000256" key="2">
    <source>
        <dbReference type="SAM" id="MobiDB-lite"/>
    </source>
</evidence>
<dbReference type="SUPFAM" id="SSF51735">
    <property type="entry name" value="NAD(P)-binding Rossmann-fold domains"/>
    <property type="match status" value="1"/>
</dbReference>
<accession>A0ABV8HND9</accession>
<comment type="similarity">
    <text evidence="1">Belongs to the HIBADH-related family.</text>
</comment>
<dbReference type="InterPro" id="IPR013328">
    <property type="entry name" value="6PGD_dom2"/>
</dbReference>
<keyword evidence="5" id="KW-1185">Reference proteome</keyword>
<gene>
    <name evidence="4" type="ORF">ACFO3J_16760</name>
</gene>
<dbReference type="InterPro" id="IPR008927">
    <property type="entry name" value="6-PGluconate_DH-like_C_sf"/>
</dbReference>
<dbReference type="GO" id="GO:0016491">
    <property type="term" value="F:oxidoreductase activity"/>
    <property type="evidence" value="ECO:0007669"/>
    <property type="project" value="UniProtKB-KW"/>
</dbReference>
<name>A0ABV8HND9_9ACTN</name>
<feature type="region of interest" description="Disordered" evidence="2">
    <location>
        <begin position="1"/>
        <end position="33"/>
    </location>
</feature>
<dbReference type="InterPro" id="IPR006115">
    <property type="entry name" value="6PGDH_NADP-bd"/>
</dbReference>
<organism evidence="4 5">
    <name type="scientific">Streptomyces polygonati</name>
    <dbReference type="NCBI Taxonomy" id="1617087"/>
    <lineage>
        <taxon>Bacteria</taxon>
        <taxon>Bacillati</taxon>
        <taxon>Actinomycetota</taxon>
        <taxon>Actinomycetes</taxon>
        <taxon>Kitasatosporales</taxon>
        <taxon>Streptomycetaceae</taxon>
        <taxon>Streptomyces</taxon>
    </lineage>
</organism>
<sequence>MPTGPSSAGREPTGSPAPFPHSAHLPESSTVRIDVQWSRSVEEEETPPGVRPQEFAMAKVGFVGLGDMGSRMVPHLLRAGHEAVVFDILPERIHDMAALGAVAADSPAAVARETDVVISSVMSDDIPAAHWEQDGILAGMRPGSVLAVLSTTTPEMLRAVASRLPDGAGLVDAPLIGGVRYASEAKLTVLLAGPDDAMNLTEPVLATFGDVVRVGPLGSGVAYKLITNVIVMAAEAGLREALDLADTLNCSYDTTLDLLARGPMAAVVKRAADRDNPRAIRASAVDFDVLLSAGGEDLLPISAAGRRRLWAAVEAASPPPVFFDLTTHATALPPYRAA</sequence>
<dbReference type="Gene3D" id="1.10.1040.10">
    <property type="entry name" value="N-(1-d-carboxylethyl)-l-norvaline Dehydrogenase, domain 2"/>
    <property type="match status" value="1"/>
</dbReference>
<dbReference type="InterPro" id="IPR036291">
    <property type="entry name" value="NAD(P)-bd_dom_sf"/>
</dbReference>
<keyword evidence="4" id="KW-0560">Oxidoreductase</keyword>
<evidence type="ECO:0000256" key="1">
    <source>
        <dbReference type="ARBA" id="ARBA00009080"/>
    </source>
</evidence>
<dbReference type="Gene3D" id="3.40.50.720">
    <property type="entry name" value="NAD(P)-binding Rossmann-like Domain"/>
    <property type="match status" value="1"/>
</dbReference>
<evidence type="ECO:0000313" key="5">
    <source>
        <dbReference type="Proteomes" id="UP001595765"/>
    </source>
</evidence>
<dbReference type="EC" id="1.1.-.-" evidence="4"/>
<evidence type="ECO:0000259" key="3">
    <source>
        <dbReference type="Pfam" id="PF03446"/>
    </source>
</evidence>
<feature type="domain" description="6-phosphogluconate dehydrogenase NADP-binding" evidence="3">
    <location>
        <begin position="59"/>
        <end position="212"/>
    </location>
</feature>
<evidence type="ECO:0000313" key="4">
    <source>
        <dbReference type="EMBL" id="MFC4033126.1"/>
    </source>
</evidence>
<dbReference type="InterPro" id="IPR002204">
    <property type="entry name" value="3-OH-isobutyrate_DH-rel_CS"/>
</dbReference>
<reference evidence="5" key="1">
    <citation type="journal article" date="2019" name="Int. J. Syst. Evol. Microbiol.">
        <title>The Global Catalogue of Microorganisms (GCM) 10K type strain sequencing project: providing services to taxonomists for standard genome sequencing and annotation.</title>
        <authorList>
            <consortium name="The Broad Institute Genomics Platform"/>
            <consortium name="The Broad Institute Genome Sequencing Center for Infectious Disease"/>
            <person name="Wu L."/>
            <person name="Ma J."/>
        </authorList>
    </citation>
    <scope>NUCLEOTIDE SEQUENCE [LARGE SCALE GENOMIC DNA]</scope>
    <source>
        <strain evidence="5">CGMCC 4.7237</strain>
    </source>
</reference>
<dbReference type="PANTHER" id="PTHR43060">
    <property type="entry name" value="3-HYDROXYISOBUTYRATE DEHYDROGENASE-LIKE 1, MITOCHONDRIAL-RELATED"/>
    <property type="match status" value="1"/>
</dbReference>
<dbReference type="EMBL" id="JBHSBB010000010">
    <property type="protein sequence ID" value="MFC4033126.1"/>
    <property type="molecule type" value="Genomic_DNA"/>
</dbReference>
<dbReference type="PANTHER" id="PTHR43060:SF15">
    <property type="entry name" value="3-HYDROXYISOBUTYRATE DEHYDROGENASE-LIKE 1, MITOCHONDRIAL-RELATED"/>
    <property type="match status" value="1"/>
</dbReference>